<evidence type="ECO:0000256" key="1">
    <source>
        <dbReference type="SAM" id="Phobius"/>
    </source>
</evidence>
<organism evidence="2 3">
    <name type="scientific">Maribacter ulvicola</name>
    <dbReference type="NCBI Taxonomy" id="228959"/>
    <lineage>
        <taxon>Bacteria</taxon>
        <taxon>Pseudomonadati</taxon>
        <taxon>Bacteroidota</taxon>
        <taxon>Flavobacteriia</taxon>
        <taxon>Flavobacteriales</taxon>
        <taxon>Flavobacteriaceae</taxon>
        <taxon>Maribacter</taxon>
    </lineage>
</organism>
<accession>A0A1N6ZJ71</accession>
<dbReference type="OrthoDB" id="1440896at2"/>
<feature type="transmembrane region" description="Helical" evidence="1">
    <location>
        <begin position="35"/>
        <end position="57"/>
    </location>
</feature>
<name>A0A1N6ZJ71_9FLAO</name>
<dbReference type="RefSeq" id="WP_076550599.1">
    <property type="nucleotide sequence ID" value="NZ_FTMA01000009.1"/>
</dbReference>
<dbReference type="EMBL" id="FTMA01000009">
    <property type="protein sequence ID" value="SIR26771.1"/>
    <property type="molecule type" value="Genomic_DNA"/>
</dbReference>
<gene>
    <name evidence="2" type="ORF">SAMN05421797_1093</name>
</gene>
<dbReference type="Proteomes" id="UP000186953">
    <property type="component" value="Unassembled WGS sequence"/>
</dbReference>
<keyword evidence="1" id="KW-0812">Transmembrane</keyword>
<reference evidence="3" key="1">
    <citation type="submission" date="2017-01" db="EMBL/GenBank/DDBJ databases">
        <authorList>
            <person name="Varghese N."/>
            <person name="Submissions S."/>
        </authorList>
    </citation>
    <scope>NUCLEOTIDE SEQUENCE [LARGE SCALE GENOMIC DNA]</scope>
    <source>
        <strain evidence="3">DSM 15366</strain>
    </source>
</reference>
<keyword evidence="3" id="KW-1185">Reference proteome</keyword>
<protein>
    <submittedName>
        <fullName evidence="2">Uncharacterized protein</fullName>
    </submittedName>
</protein>
<feature type="transmembrane region" description="Helical" evidence="1">
    <location>
        <begin position="7"/>
        <end position="23"/>
    </location>
</feature>
<keyword evidence="1" id="KW-0472">Membrane</keyword>
<sequence length="203" mass="24049">MKKVLDRWYIGLILLPIIMNLTTAKLDLPILLKNWNFTIIGTLIITNFIAIYEFIILKKENKRLNSIPKESDKKIIKNLLKTLDVISFQDKISEQSSWYGYEKTAMQNTFDFCEKARLINYKTADEKLNNYIQELRLSLDEFHEKASRILYSDNNTSYTPDKRNEVEVKKTKEAYPEVDKKSIESFKILSELLKYLKENNYLE</sequence>
<keyword evidence="1" id="KW-1133">Transmembrane helix</keyword>
<dbReference type="AlphaFoldDB" id="A0A1N6ZJ71"/>
<evidence type="ECO:0000313" key="2">
    <source>
        <dbReference type="EMBL" id="SIR26771.1"/>
    </source>
</evidence>
<proteinExistence type="predicted"/>
<evidence type="ECO:0000313" key="3">
    <source>
        <dbReference type="Proteomes" id="UP000186953"/>
    </source>
</evidence>